<protein>
    <submittedName>
        <fullName evidence="1">Uncharacterized protein</fullName>
    </submittedName>
</protein>
<name>A0A4Y2AC49_ARAVE</name>
<dbReference type="AlphaFoldDB" id="A0A4Y2AC49"/>
<proteinExistence type="predicted"/>
<comment type="caution">
    <text evidence="1">The sequence shown here is derived from an EMBL/GenBank/DDBJ whole genome shotgun (WGS) entry which is preliminary data.</text>
</comment>
<reference evidence="1 2" key="1">
    <citation type="journal article" date="2019" name="Sci. Rep.">
        <title>Orb-weaving spider Araneus ventricosus genome elucidates the spidroin gene catalogue.</title>
        <authorList>
            <person name="Kono N."/>
            <person name="Nakamura H."/>
            <person name="Ohtoshi R."/>
            <person name="Moran D.A.P."/>
            <person name="Shinohara A."/>
            <person name="Yoshida Y."/>
            <person name="Fujiwara M."/>
            <person name="Mori M."/>
            <person name="Tomita M."/>
            <person name="Arakawa K."/>
        </authorList>
    </citation>
    <scope>NUCLEOTIDE SEQUENCE [LARGE SCALE GENOMIC DNA]</scope>
</reference>
<dbReference type="Proteomes" id="UP000499080">
    <property type="component" value="Unassembled WGS sequence"/>
</dbReference>
<accession>A0A4Y2AC49</accession>
<sequence>MRKQQVGRWGDELKEVLLQEAEARRRAEREYQAIR</sequence>
<feature type="non-terminal residue" evidence="1">
    <location>
        <position position="35"/>
    </location>
</feature>
<evidence type="ECO:0000313" key="2">
    <source>
        <dbReference type="Proteomes" id="UP000499080"/>
    </source>
</evidence>
<keyword evidence="2" id="KW-1185">Reference proteome</keyword>
<dbReference type="EMBL" id="BGPR01079976">
    <property type="protein sequence ID" value="GBL76845.1"/>
    <property type="molecule type" value="Genomic_DNA"/>
</dbReference>
<evidence type="ECO:0000313" key="1">
    <source>
        <dbReference type="EMBL" id="GBL76845.1"/>
    </source>
</evidence>
<gene>
    <name evidence="1" type="ORF">AVEN_247174_1</name>
</gene>
<organism evidence="1 2">
    <name type="scientific">Araneus ventricosus</name>
    <name type="common">Orbweaver spider</name>
    <name type="synonym">Epeira ventricosa</name>
    <dbReference type="NCBI Taxonomy" id="182803"/>
    <lineage>
        <taxon>Eukaryota</taxon>
        <taxon>Metazoa</taxon>
        <taxon>Ecdysozoa</taxon>
        <taxon>Arthropoda</taxon>
        <taxon>Chelicerata</taxon>
        <taxon>Arachnida</taxon>
        <taxon>Araneae</taxon>
        <taxon>Araneomorphae</taxon>
        <taxon>Entelegynae</taxon>
        <taxon>Araneoidea</taxon>
        <taxon>Araneidae</taxon>
        <taxon>Araneus</taxon>
    </lineage>
</organism>